<accession>A0A930DLS4</accession>
<name>A0A930DLS4_NEISI</name>
<dbReference type="Gene3D" id="2.170.130.10">
    <property type="entry name" value="TonB-dependent receptor, plug domain"/>
    <property type="match status" value="1"/>
</dbReference>
<evidence type="ECO:0000313" key="4">
    <source>
        <dbReference type="EMBL" id="MBF1266152.1"/>
    </source>
</evidence>
<protein>
    <submittedName>
        <fullName evidence="4">TonB-dependent receptor plug domain-containing protein</fullName>
    </submittedName>
</protein>
<keyword evidence="2" id="KW-0813">Transport</keyword>
<dbReference type="Proteomes" id="UP000780345">
    <property type="component" value="Unassembled WGS sequence"/>
</dbReference>
<dbReference type="InterPro" id="IPR037066">
    <property type="entry name" value="Plug_dom_sf"/>
</dbReference>
<comment type="similarity">
    <text evidence="2">Belongs to the TonB-dependent receptor family.</text>
</comment>
<dbReference type="InterPro" id="IPR012910">
    <property type="entry name" value="Plug_dom"/>
</dbReference>
<gene>
    <name evidence="4" type="ORF">HXM80_11130</name>
</gene>
<proteinExistence type="inferred from homology"/>
<dbReference type="InterPro" id="IPR039426">
    <property type="entry name" value="TonB-dep_rcpt-like"/>
</dbReference>
<keyword evidence="2" id="KW-1134">Transmembrane beta strand</keyword>
<dbReference type="SUPFAM" id="SSF56935">
    <property type="entry name" value="Porins"/>
    <property type="match status" value="1"/>
</dbReference>
<keyword evidence="2" id="KW-0812">Transmembrane</keyword>
<evidence type="ECO:0000256" key="2">
    <source>
        <dbReference type="PROSITE-ProRule" id="PRU01360"/>
    </source>
</evidence>
<evidence type="ECO:0000256" key="1">
    <source>
        <dbReference type="ARBA" id="ARBA00023170"/>
    </source>
</evidence>
<dbReference type="GO" id="GO:0009279">
    <property type="term" value="C:cell outer membrane"/>
    <property type="evidence" value="ECO:0007669"/>
    <property type="project" value="UniProtKB-SubCell"/>
</dbReference>
<comment type="subcellular location">
    <subcellularLocation>
        <location evidence="2">Cell outer membrane</location>
        <topology evidence="2">Multi-pass membrane protein</topology>
    </subcellularLocation>
</comment>
<sequence length="140" mass="14370">MPGVFTQQDKGSGVLAVNIRGDSGLGRVNTMVDGVTQTFYSTSADAGRSGSSSQFGTALDPNFIAGVDVTKGSFSGANGINTLSGTANFRTLRVDDVVHGNHTFGLLTKGLTGTNSTKSNFMATGAVQKWFDSGARLGAL</sequence>
<comment type="caution">
    <text evidence="4">The sequence shown here is derived from an EMBL/GenBank/DDBJ whole genome shotgun (WGS) entry which is preliminary data.</text>
</comment>
<keyword evidence="1 4" id="KW-0675">Receptor</keyword>
<organism evidence="4 5">
    <name type="scientific">Neisseria sicca</name>
    <dbReference type="NCBI Taxonomy" id="490"/>
    <lineage>
        <taxon>Bacteria</taxon>
        <taxon>Pseudomonadati</taxon>
        <taxon>Pseudomonadota</taxon>
        <taxon>Betaproteobacteria</taxon>
        <taxon>Neisseriales</taxon>
        <taxon>Neisseriaceae</taxon>
        <taxon>Neisseria</taxon>
    </lineage>
</organism>
<keyword evidence="2" id="KW-0472">Membrane</keyword>
<keyword evidence="2" id="KW-0998">Cell outer membrane</keyword>
<dbReference type="AlphaFoldDB" id="A0A930DLS4"/>
<evidence type="ECO:0000313" key="5">
    <source>
        <dbReference type="Proteomes" id="UP000780345"/>
    </source>
</evidence>
<dbReference type="EMBL" id="JABZQQ010000173">
    <property type="protein sequence ID" value="MBF1266152.1"/>
    <property type="molecule type" value="Genomic_DNA"/>
</dbReference>
<reference evidence="4" key="1">
    <citation type="submission" date="2020-04" db="EMBL/GenBank/DDBJ databases">
        <title>Deep metagenomics examines the oral microbiome during advanced dental caries in children, revealing novel taxa and co-occurrences with host molecules.</title>
        <authorList>
            <person name="Baker J.L."/>
            <person name="Morton J.T."/>
            <person name="Dinis M."/>
            <person name="Alvarez R."/>
            <person name="Tran N.C."/>
            <person name="Knight R."/>
            <person name="Edlund A."/>
        </authorList>
    </citation>
    <scope>NUCLEOTIDE SEQUENCE</scope>
    <source>
        <strain evidence="4">JCVI_32_bin.62</strain>
    </source>
</reference>
<feature type="domain" description="TonB-dependent receptor plug" evidence="3">
    <location>
        <begin position="1"/>
        <end position="86"/>
    </location>
</feature>
<dbReference type="PROSITE" id="PS52016">
    <property type="entry name" value="TONB_DEPENDENT_REC_3"/>
    <property type="match status" value="1"/>
</dbReference>
<feature type="non-terminal residue" evidence="4">
    <location>
        <position position="140"/>
    </location>
</feature>
<evidence type="ECO:0000259" key="3">
    <source>
        <dbReference type="Pfam" id="PF07715"/>
    </source>
</evidence>
<dbReference type="Pfam" id="PF07715">
    <property type="entry name" value="Plug"/>
    <property type="match status" value="1"/>
</dbReference>